<name>A8WL88_CAEBR</name>
<dbReference type="Proteomes" id="UP000008549">
    <property type="component" value="Unassembled WGS sequence"/>
</dbReference>
<dbReference type="KEGG" id="cbr:CBG_24681"/>
<dbReference type="RefSeq" id="XP_045091395.1">
    <property type="nucleotide sequence ID" value="XM_045243694.1"/>
</dbReference>
<evidence type="ECO:0000313" key="4">
    <source>
        <dbReference type="Proteomes" id="UP000008549"/>
    </source>
</evidence>
<protein>
    <submittedName>
        <fullName evidence="3">Protein CBG24681</fullName>
    </submittedName>
</protein>
<evidence type="ECO:0000256" key="1">
    <source>
        <dbReference type="SAM" id="MobiDB-lite"/>
    </source>
</evidence>
<dbReference type="AlphaFoldDB" id="A8WL88"/>
<dbReference type="InParanoid" id="A8WL88"/>
<dbReference type="GeneID" id="8590421"/>
<proteinExistence type="predicted"/>
<evidence type="ECO:0000259" key="2">
    <source>
        <dbReference type="PROSITE" id="PS50055"/>
    </source>
</evidence>
<feature type="domain" description="Tyrosine-protein phosphatase" evidence="2">
    <location>
        <begin position="1"/>
        <end position="272"/>
    </location>
</feature>
<organism evidence="3 4">
    <name type="scientific">Caenorhabditis briggsae</name>
    <dbReference type="NCBI Taxonomy" id="6238"/>
    <lineage>
        <taxon>Eukaryota</taxon>
        <taxon>Metazoa</taxon>
        <taxon>Ecdysozoa</taxon>
        <taxon>Nematoda</taxon>
        <taxon>Chromadorea</taxon>
        <taxon>Rhabditida</taxon>
        <taxon>Rhabditina</taxon>
        <taxon>Rhabditomorpha</taxon>
        <taxon>Rhabditoidea</taxon>
        <taxon>Rhabditidae</taxon>
        <taxon>Peloderinae</taxon>
        <taxon>Caenorhabditis</taxon>
    </lineage>
</organism>
<accession>A8WL88</accession>
<reference evidence="3 4" key="1">
    <citation type="journal article" date="2003" name="PLoS Biol.">
        <title>The genome sequence of Caenorhabditis briggsae: a platform for comparative genomics.</title>
        <authorList>
            <person name="Stein L.D."/>
            <person name="Bao Z."/>
            <person name="Blasiar D."/>
            <person name="Blumenthal T."/>
            <person name="Brent M.R."/>
            <person name="Chen N."/>
            <person name="Chinwalla A."/>
            <person name="Clarke L."/>
            <person name="Clee C."/>
            <person name="Coghlan A."/>
            <person name="Coulson A."/>
            <person name="D'Eustachio P."/>
            <person name="Fitch D.H."/>
            <person name="Fulton L.A."/>
            <person name="Fulton R.E."/>
            <person name="Griffiths-Jones S."/>
            <person name="Harris T.W."/>
            <person name="Hillier L.W."/>
            <person name="Kamath R."/>
            <person name="Kuwabara P.E."/>
            <person name="Mardis E.R."/>
            <person name="Marra M.A."/>
            <person name="Miner T.L."/>
            <person name="Minx P."/>
            <person name="Mullikin J.C."/>
            <person name="Plumb R.W."/>
            <person name="Rogers J."/>
            <person name="Schein J.E."/>
            <person name="Sohrmann M."/>
            <person name="Spieth J."/>
            <person name="Stajich J.E."/>
            <person name="Wei C."/>
            <person name="Willey D."/>
            <person name="Wilson R.K."/>
            <person name="Durbin R."/>
            <person name="Waterston R.H."/>
        </authorList>
    </citation>
    <scope>NUCLEOTIDE SEQUENCE [LARGE SCALE GENOMIC DNA]</scope>
    <source>
        <strain evidence="3 4">AF16</strain>
    </source>
</reference>
<dbReference type="Pfam" id="PF00102">
    <property type="entry name" value="Y_phosphatase"/>
    <property type="match status" value="2"/>
</dbReference>
<dbReference type="HOGENOM" id="CLU_001645_9_4_1"/>
<dbReference type="CTD" id="8590421"/>
<dbReference type="SUPFAM" id="SSF52799">
    <property type="entry name" value="(Phosphotyrosine protein) phosphatases II"/>
    <property type="match status" value="1"/>
</dbReference>
<dbReference type="InterPro" id="IPR003595">
    <property type="entry name" value="Tyr_Pase_cat"/>
</dbReference>
<dbReference type="SMART" id="SM00404">
    <property type="entry name" value="PTPc_motif"/>
    <property type="match status" value="1"/>
</dbReference>
<gene>
    <name evidence="3" type="ORF">CBG24681</name>
    <name evidence="3" type="ORF">CBG_24681</name>
</gene>
<dbReference type="PANTHER" id="PTHR46163:SF20">
    <property type="entry name" value="PROTEIN-TYROSINE PHOSPHATASE"/>
    <property type="match status" value="1"/>
</dbReference>
<reference evidence="3 4" key="2">
    <citation type="journal article" date="2011" name="PLoS Genet.">
        <title>Caenorhabditis briggsae recombinant inbred line genotypes reveal inter-strain incompatibility and the evolution of recombination.</title>
        <authorList>
            <person name="Ross J.A."/>
            <person name="Koboldt D.C."/>
            <person name="Staisch J.E."/>
            <person name="Chamberlin H.M."/>
            <person name="Gupta B.P."/>
            <person name="Miller R.D."/>
            <person name="Baird S.E."/>
            <person name="Haag E.S."/>
        </authorList>
    </citation>
    <scope>NUCLEOTIDE SEQUENCE [LARGE SCALE GENOMIC DNA]</scope>
    <source>
        <strain evidence="3 4">AF16</strain>
    </source>
</reference>
<dbReference type="PANTHER" id="PTHR46163">
    <property type="entry name" value="TYROSINE-PROTEIN PHOSPHATASE-RELATED"/>
    <property type="match status" value="1"/>
</dbReference>
<dbReference type="eggNOG" id="KOG0789">
    <property type="taxonomic scope" value="Eukaryota"/>
</dbReference>
<dbReference type="InterPro" id="IPR000242">
    <property type="entry name" value="PTP_cat"/>
</dbReference>
<dbReference type="EMBL" id="HE601326">
    <property type="protein sequence ID" value="CAP21233.2"/>
    <property type="molecule type" value="Genomic_DNA"/>
</dbReference>
<feature type="region of interest" description="Disordered" evidence="1">
    <location>
        <begin position="1"/>
        <end position="70"/>
    </location>
</feature>
<keyword evidence="4" id="KW-1185">Reference proteome</keyword>
<evidence type="ECO:0000313" key="3">
    <source>
        <dbReference type="EMBL" id="CAP21233.2"/>
    </source>
</evidence>
<sequence length="313" mass="35377">MQSVEEEAPRAQAGMVLGIKKGKKGTATTEAPPPAKKKGADGSRRIKKEKKKVEEADPTNKTNMTPAPPQAHPIVQEWVLRALDFGVEKLREEFRGLAKYVRSDMTQNVFNSNHSTDINITKNRTRISATKMFHAKINALSNWSPHLQVLTSMPTTSDVQCIPRNDSSVVKNKVEQIVMLCKTVETGKLKCAQYWPGAQGEKKEFKSGVVVENMSGTKTGTIVAIEYILEKIAENKQCPPMPDLVKQLRDQRAYSIQNDLQYLYIHRVMLNYFLDKYKEKYASLLTRTLQSTRSLSRTTTQQLDSDLFFSFTS</sequence>
<dbReference type="PROSITE" id="PS50055">
    <property type="entry name" value="TYR_PHOSPHATASE_PTP"/>
    <property type="match status" value="1"/>
</dbReference>
<dbReference type="Gene3D" id="3.90.190.10">
    <property type="entry name" value="Protein tyrosine phosphatase superfamily"/>
    <property type="match status" value="2"/>
</dbReference>
<dbReference type="InterPro" id="IPR052782">
    <property type="entry name" value="Oocyte-zygote_transition_reg"/>
</dbReference>
<dbReference type="GO" id="GO:0004725">
    <property type="term" value="F:protein tyrosine phosphatase activity"/>
    <property type="evidence" value="ECO:0007669"/>
    <property type="project" value="InterPro"/>
</dbReference>
<dbReference type="SMART" id="SM00194">
    <property type="entry name" value="PTPc"/>
    <property type="match status" value="1"/>
</dbReference>
<dbReference type="InterPro" id="IPR029021">
    <property type="entry name" value="Prot-tyrosine_phosphatase-like"/>
</dbReference>